<dbReference type="OrthoDB" id="6433215at2759"/>
<evidence type="ECO:0000259" key="4">
    <source>
        <dbReference type="PROSITE" id="PS51718"/>
    </source>
</evidence>
<dbReference type="SUPFAM" id="SSF52540">
    <property type="entry name" value="P-loop containing nucleoside triphosphate hydrolases"/>
    <property type="match status" value="1"/>
</dbReference>
<dbReference type="CDD" id="cd08771">
    <property type="entry name" value="DLP_1"/>
    <property type="match status" value="1"/>
</dbReference>
<keyword evidence="2" id="KW-0342">GTP-binding</keyword>
<evidence type="ECO:0000256" key="3">
    <source>
        <dbReference type="SAM" id="MobiDB-lite"/>
    </source>
</evidence>
<reference evidence="5 6" key="1">
    <citation type="journal article" date="2019" name="Sci. Rep.">
        <title>Orb-weaving spider Araneus ventricosus genome elucidates the spidroin gene catalogue.</title>
        <authorList>
            <person name="Kono N."/>
            <person name="Nakamura H."/>
            <person name="Ohtoshi R."/>
            <person name="Moran D.A.P."/>
            <person name="Shinohara A."/>
            <person name="Yoshida Y."/>
            <person name="Fujiwara M."/>
            <person name="Mori M."/>
            <person name="Tomita M."/>
            <person name="Arakawa K."/>
        </authorList>
    </citation>
    <scope>NUCLEOTIDE SEQUENCE [LARGE SCALE GENOMIC DNA]</scope>
</reference>
<dbReference type="EMBL" id="BGPR01021378">
    <property type="protein sequence ID" value="GBN86601.1"/>
    <property type="molecule type" value="Genomic_DNA"/>
</dbReference>
<dbReference type="AlphaFoldDB" id="A0A4Y2SFE7"/>
<dbReference type="GO" id="GO:0008017">
    <property type="term" value="F:microtubule binding"/>
    <property type="evidence" value="ECO:0007669"/>
    <property type="project" value="TreeGrafter"/>
</dbReference>
<dbReference type="InterPro" id="IPR000375">
    <property type="entry name" value="Dynamin_stalk"/>
</dbReference>
<dbReference type="InterPro" id="IPR030381">
    <property type="entry name" value="G_DYNAMIN_dom"/>
</dbReference>
<keyword evidence="1" id="KW-0547">Nucleotide-binding</keyword>
<dbReference type="InterPro" id="IPR045063">
    <property type="entry name" value="Dynamin_N"/>
</dbReference>
<dbReference type="GO" id="GO:0005525">
    <property type="term" value="F:GTP binding"/>
    <property type="evidence" value="ECO:0007669"/>
    <property type="project" value="InterPro"/>
</dbReference>
<dbReference type="InterPro" id="IPR022812">
    <property type="entry name" value="Dynamin"/>
</dbReference>
<dbReference type="SMART" id="SM00053">
    <property type="entry name" value="DYNc"/>
    <property type="match status" value="1"/>
</dbReference>
<feature type="domain" description="Dynamin-type G" evidence="4">
    <location>
        <begin position="14"/>
        <end position="279"/>
    </location>
</feature>
<proteinExistence type="predicted"/>
<accession>A0A4Y2SFE7</accession>
<evidence type="ECO:0000256" key="2">
    <source>
        <dbReference type="ARBA" id="ARBA00023134"/>
    </source>
</evidence>
<gene>
    <name evidence="5" type="primary">DNM2_0</name>
    <name evidence="5" type="ORF">AVEN_226120_1</name>
</gene>
<dbReference type="Gene3D" id="3.40.50.300">
    <property type="entry name" value="P-loop containing nucleotide triphosphate hydrolases"/>
    <property type="match status" value="1"/>
</dbReference>
<dbReference type="Proteomes" id="UP000499080">
    <property type="component" value="Unassembled WGS sequence"/>
</dbReference>
<evidence type="ECO:0000313" key="6">
    <source>
        <dbReference type="Proteomes" id="UP000499080"/>
    </source>
</evidence>
<dbReference type="PROSITE" id="PS51718">
    <property type="entry name" value="G_DYNAMIN_2"/>
    <property type="match status" value="1"/>
</dbReference>
<dbReference type="InterPro" id="IPR027417">
    <property type="entry name" value="P-loop_NTPase"/>
</dbReference>
<organism evidence="5 6">
    <name type="scientific">Araneus ventricosus</name>
    <name type="common">Orbweaver spider</name>
    <name type="synonym">Epeira ventricosa</name>
    <dbReference type="NCBI Taxonomy" id="182803"/>
    <lineage>
        <taxon>Eukaryota</taxon>
        <taxon>Metazoa</taxon>
        <taxon>Ecdysozoa</taxon>
        <taxon>Arthropoda</taxon>
        <taxon>Chelicerata</taxon>
        <taxon>Arachnida</taxon>
        <taxon>Araneae</taxon>
        <taxon>Araneomorphae</taxon>
        <taxon>Entelegynae</taxon>
        <taxon>Araneoidea</taxon>
        <taxon>Araneidae</taxon>
        <taxon>Araneus</taxon>
    </lineage>
</organism>
<keyword evidence="6" id="KW-1185">Reference proteome</keyword>
<dbReference type="Pfam" id="PF00350">
    <property type="entry name" value="Dynamin_N"/>
    <property type="match status" value="1"/>
</dbReference>
<dbReference type="PANTHER" id="PTHR11566">
    <property type="entry name" value="DYNAMIN"/>
    <property type="match status" value="1"/>
</dbReference>
<feature type="region of interest" description="Disordered" evidence="3">
    <location>
        <begin position="25"/>
        <end position="48"/>
    </location>
</feature>
<dbReference type="GO" id="GO:0003924">
    <property type="term" value="F:GTPase activity"/>
    <property type="evidence" value="ECO:0007669"/>
    <property type="project" value="InterPro"/>
</dbReference>
<dbReference type="PRINTS" id="PR00195">
    <property type="entry name" value="DYNAMIN"/>
</dbReference>
<sequence length="319" mass="36473">MCVKATFFTTCSSKPLAPIIEMRPRWPNGKVSTSGPEDRRDFLPRGTGTVTRRPTIVQLQPSDEVYAEFLHRGNERFTDFERVKQEIRDETMRDPGPNGFSSKPISLKVYAPNVLKLTFVDMPGIIKNVTPDMPEESREDVERMILRYIEQPNSIILAVSPANQDIATSDAIEMASRVDPKRERTLCVLTKLDLMDRGTDARDILENRVLPLAKGYIGVVNRSQEDVDTGKDFEASLVSEKRFFENHPAYSHMADRQGSAYLQKRLQLELIEHIRKTLPAIRKELSHKLSCLRKDLKKMDQMMGFNNEGESGVQIFMQR</sequence>
<dbReference type="GO" id="GO:0016020">
    <property type="term" value="C:membrane"/>
    <property type="evidence" value="ECO:0007669"/>
    <property type="project" value="TreeGrafter"/>
</dbReference>
<name>A0A4Y2SFE7_ARAVE</name>
<dbReference type="Pfam" id="PF01031">
    <property type="entry name" value="Dynamin_M"/>
    <property type="match status" value="1"/>
</dbReference>
<evidence type="ECO:0000256" key="1">
    <source>
        <dbReference type="ARBA" id="ARBA00022741"/>
    </source>
</evidence>
<protein>
    <submittedName>
        <fullName evidence="5">Dynamin-2</fullName>
    </submittedName>
</protein>
<dbReference type="GO" id="GO:0005737">
    <property type="term" value="C:cytoplasm"/>
    <property type="evidence" value="ECO:0007669"/>
    <property type="project" value="TreeGrafter"/>
</dbReference>
<dbReference type="GO" id="GO:0005874">
    <property type="term" value="C:microtubule"/>
    <property type="evidence" value="ECO:0007669"/>
    <property type="project" value="TreeGrafter"/>
</dbReference>
<dbReference type="InterPro" id="IPR001401">
    <property type="entry name" value="Dynamin_GTPase"/>
</dbReference>
<evidence type="ECO:0000313" key="5">
    <source>
        <dbReference type="EMBL" id="GBN86601.1"/>
    </source>
</evidence>
<comment type="caution">
    <text evidence="5">The sequence shown here is derived from an EMBL/GenBank/DDBJ whole genome shotgun (WGS) entry which is preliminary data.</text>
</comment>